<dbReference type="Gene3D" id="2.130.10.30">
    <property type="entry name" value="Regulator of chromosome condensation 1/beta-lactamase-inhibitor protein II"/>
    <property type="match status" value="1"/>
</dbReference>
<evidence type="ECO:0008006" key="3">
    <source>
        <dbReference type="Google" id="ProtNLM"/>
    </source>
</evidence>
<gene>
    <name evidence="1" type="ORF">PCOR1329_LOCUS78309</name>
</gene>
<dbReference type="InterPro" id="IPR000408">
    <property type="entry name" value="Reg_chr_condens"/>
</dbReference>
<sequence>MLAAGVRHTVLLRSDGTAAACGLNGDGRCDLPALPAGLTYTQVAAGGGHTVLLRSDGTAAACGLNGDGQCDLPALPAGLTYTSDGTAAACGLNGDGQCDLPALPAGLTYTEHLLPALLLQASLDTDSMVFVTFGGVERCRIRAAPTARLRDIYLQLAAEHRAGRRPFLYCLGHDGRHGPPPPTPMT</sequence>
<dbReference type="SUPFAM" id="SSF50985">
    <property type="entry name" value="RCC1/BLIP-II"/>
    <property type="match status" value="1"/>
</dbReference>
<dbReference type="Pfam" id="PF13540">
    <property type="entry name" value="RCC1_2"/>
    <property type="match status" value="2"/>
</dbReference>
<proteinExistence type="predicted"/>
<organism evidence="1 2">
    <name type="scientific">Prorocentrum cordatum</name>
    <dbReference type="NCBI Taxonomy" id="2364126"/>
    <lineage>
        <taxon>Eukaryota</taxon>
        <taxon>Sar</taxon>
        <taxon>Alveolata</taxon>
        <taxon>Dinophyceae</taxon>
        <taxon>Prorocentrales</taxon>
        <taxon>Prorocentraceae</taxon>
        <taxon>Prorocentrum</taxon>
    </lineage>
</organism>
<dbReference type="PROSITE" id="PS00626">
    <property type="entry name" value="RCC1_2"/>
    <property type="match status" value="2"/>
</dbReference>
<evidence type="ECO:0000313" key="1">
    <source>
        <dbReference type="EMBL" id="CAK0901325.1"/>
    </source>
</evidence>
<evidence type="ECO:0000313" key="2">
    <source>
        <dbReference type="Proteomes" id="UP001189429"/>
    </source>
</evidence>
<reference evidence="1" key="1">
    <citation type="submission" date="2023-10" db="EMBL/GenBank/DDBJ databases">
        <authorList>
            <person name="Chen Y."/>
            <person name="Shah S."/>
            <person name="Dougan E. K."/>
            <person name="Thang M."/>
            <person name="Chan C."/>
        </authorList>
    </citation>
    <scope>NUCLEOTIDE SEQUENCE [LARGE SCALE GENOMIC DNA]</scope>
</reference>
<name>A0ABN9XN43_9DINO</name>
<dbReference type="InterPro" id="IPR009091">
    <property type="entry name" value="RCC1/BLIP-II"/>
</dbReference>
<comment type="caution">
    <text evidence="1">The sequence shown here is derived from an EMBL/GenBank/DDBJ whole genome shotgun (WGS) entry which is preliminary data.</text>
</comment>
<dbReference type="Proteomes" id="UP001189429">
    <property type="component" value="Unassembled WGS sequence"/>
</dbReference>
<dbReference type="EMBL" id="CAUYUJ010020911">
    <property type="protein sequence ID" value="CAK0901325.1"/>
    <property type="molecule type" value="Genomic_DNA"/>
</dbReference>
<protein>
    <recommendedName>
        <fullName evidence="3">Subtilisin</fullName>
    </recommendedName>
</protein>
<keyword evidence="2" id="KW-1185">Reference proteome</keyword>
<accession>A0ABN9XN43</accession>